<evidence type="ECO:0000259" key="1">
    <source>
        <dbReference type="Pfam" id="PF01593"/>
    </source>
</evidence>
<dbReference type="EMBL" id="MN739925">
    <property type="protein sequence ID" value="QHT78011.1"/>
    <property type="molecule type" value="Genomic_DNA"/>
</dbReference>
<dbReference type="GO" id="GO:0016491">
    <property type="term" value="F:oxidoreductase activity"/>
    <property type="evidence" value="ECO:0007669"/>
    <property type="project" value="InterPro"/>
</dbReference>
<reference evidence="2" key="1">
    <citation type="journal article" date="2020" name="Nature">
        <title>Giant virus diversity and host interactions through global metagenomics.</title>
        <authorList>
            <person name="Schulz F."/>
            <person name="Roux S."/>
            <person name="Paez-Espino D."/>
            <person name="Jungbluth S."/>
            <person name="Walsh D.A."/>
            <person name="Denef V.J."/>
            <person name="McMahon K.D."/>
            <person name="Konstantinidis K.T."/>
            <person name="Eloe-Fadrosh E.A."/>
            <person name="Kyrpides N.C."/>
            <person name="Woyke T."/>
        </authorList>
    </citation>
    <scope>NUCLEOTIDE SEQUENCE</scope>
    <source>
        <strain evidence="2">GVMAG-M-3300023179-90</strain>
    </source>
</reference>
<dbReference type="PANTHER" id="PTHR10742:SF410">
    <property type="entry name" value="LYSINE-SPECIFIC HISTONE DEMETHYLASE 2"/>
    <property type="match status" value="1"/>
</dbReference>
<evidence type="ECO:0000313" key="2">
    <source>
        <dbReference type="EMBL" id="QHT78011.1"/>
    </source>
</evidence>
<dbReference type="SUPFAM" id="SSF51905">
    <property type="entry name" value="FAD/NAD(P)-binding domain"/>
    <property type="match status" value="1"/>
</dbReference>
<dbReference type="AlphaFoldDB" id="A0A6C0HBP1"/>
<dbReference type="Gene3D" id="3.50.50.60">
    <property type="entry name" value="FAD/NAD(P)-binding domain"/>
    <property type="match status" value="1"/>
</dbReference>
<protein>
    <recommendedName>
        <fullName evidence="1">Amine oxidase domain-containing protein</fullName>
    </recommendedName>
</protein>
<dbReference type="InterPro" id="IPR002937">
    <property type="entry name" value="Amino_oxidase"/>
</dbReference>
<dbReference type="PANTHER" id="PTHR10742">
    <property type="entry name" value="FLAVIN MONOAMINE OXIDASE"/>
    <property type="match status" value="1"/>
</dbReference>
<dbReference type="InterPro" id="IPR050281">
    <property type="entry name" value="Flavin_monoamine_oxidase"/>
</dbReference>
<proteinExistence type="predicted"/>
<sequence>MKYEYIILGGGVAGLYTAYHILKKSPNSSILILEKENHLGGRIHTFSDKYMTIEAGAGRFHEKNILLFELLRELGLASKINEISSSACFAPVENPGAFMNSILDRENVGSLDFLRSGMGFSPSLDFLTPIYKLFFDMALGKQNIPNAELIFRVIVASKGEPLSKLQNISFLHFAKEVLTKEEIDFIAGSFGYYSELVIMNAADAIYLMEQHLTPTNQFYGLRGGLSQIIENLENKLLKHKHIKILTNRMVKNIHFSKNEFTIQCENLDTTYIGEKCICAVPNGVLQKFSIFHPVKDLLNQIDCQPLCRIYSQFPKGDNGAVWFKGLPKLTTNNDLRMVIPIDEKEGILMSSYTDNKFARGWNQLYEKEGEPGVNRRLVSLLKESTGRDVPLPIKSHVFYWDCGVGYWGVGANSAMVSESLIQPMKEMKLFICGEPYSQQNQQWIEGALETSQKVIDILSL</sequence>
<name>A0A6C0HBP1_9ZZZZ</name>
<organism evidence="2">
    <name type="scientific">viral metagenome</name>
    <dbReference type="NCBI Taxonomy" id="1070528"/>
    <lineage>
        <taxon>unclassified sequences</taxon>
        <taxon>metagenomes</taxon>
        <taxon>organismal metagenomes</taxon>
    </lineage>
</organism>
<dbReference type="Pfam" id="PF01593">
    <property type="entry name" value="Amino_oxidase"/>
    <property type="match status" value="1"/>
</dbReference>
<accession>A0A6C0HBP1</accession>
<feature type="domain" description="Amine oxidase" evidence="1">
    <location>
        <begin position="12"/>
        <end position="452"/>
    </location>
</feature>
<dbReference type="InterPro" id="IPR036188">
    <property type="entry name" value="FAD/NAD-bd_sf"/>
</dbReference>